<dbReference type="AlphaFoldDB" id="W0V3S7"/>
<gene>
    <name evidence="2" type="ORF">GJA_2838</name>
</gene>
<dbReference type="eggNOG" id="COG4966">
    <property type="taxonomic scope" value="Bacteria"/>
</dbReference>
<dbReference type="GO" id="GO:0043683">
    <property type="term" value="P:type IV pilus assembly"/>
    <property type="evidence" value="ECO:0007669"/>
    <property type="project" value="InterPro"/>
</dbReference>
<evidence type="ECO:0000313" key="3">
    <source>
        <dbReference type="Proteomes" id="UP000027604"/>
    </source>
</evidence>
<dbReference type="KEGG" id="jag:GJA_2838"/>
<dbReference type="RefSeq" id="WP_038492996.1">
    <property type="nucleotide sequence ID" value="NZ_BCTH01000035.1"/>
</dbReference>
<dbReference type="Pfam" id="PF16074">
    <property type="entry name" value="PilW"/>
    <property type="match status" value="1"/>
</dbReference>
<keyword evidence="1" id="KW-0812">Transmembrane</keyword>
<dbReference type="EMBL" id="HG322949">
    <property type="protein sequence ID" value="CDG83469.1"/>
    <property type="molecule type" value="Genomic_DNA"/>
</dbReference>
<evidence type="ECO:0000313" key="2">
    <source>
        <dbReference type="EMBL" id="CDG83469.1"/>
    </source>
</evidence>
<dbReference type="STRING" id="1349767.GJA_2838"/>
<dbReference type="OrthoDB" id="8533459at2"/>
<dbReference type="Proteomes" id="UP000027604">
    <property type="component" value="Chromosome I"/>
</dbReference>
<keyword evidence="1" id="KW-1133">Transmembrane helix</keyword>
<dbReference type="InterPro" id="IPR032092">
    <property type="entry name" value="PilW"/>
</dbReference>
<reference evidence="2 3" key="1">
    <citation type="journal article" date="2015" name="Genome Announc.">
        <title>Genome Sequence of Mushroom Soft-Rot Pathogen Janthinobacterium agaricidamnosum.</title>
        <authorList>
            <person name="Graupner K."/>
            <person name="Lackner G."/>
            <person name="Hertweck C."/>
        </authorList>
    </citation>
    <scope>NUCLEOTIDE SEQUENCE [LARGE SCALE GENOMIC DNA]</scope>
    <source>
        <strain evidence="3">NBRC 102515 / DSM 9628</strain>
    </source>
</reference>
<sequence>MRSDRLASGGGAGFSVVELLVSVVIGMLALLFATRLVLSSEQSKQASLGGSDAMQNGMLALFTINNEASQAGWGLNDPLLTGCDTVFFDNQGYTLTAVPRGGLMVSPLAAALIESNGADPDRLTLYSGSAMGGTGTLRLTHDYAGENNIVVERVPYGFALGDVIVVAPETVGAAKCALAQIAVDPGLQAGPPQPQKLSIASGAGFRFNAGQLGALYKNGQARLFNLGPGSRLSFHTWSVANGFLQMRAADLAGSSAAPASVTDNIVSLKAQYGFDTRSGAAFTPSGGMQVSQWSGSMIDADNDGLVGSAGDYQHIAALRVAVVARSKNPEKPNSQGVCSASTALPVVFGAAEPFGVSAVPVSVNVAVAGDTVDWKCYRYRVFETIVPLRNSNWRPT</sequence>
<evidence type="ECO:0000256" key="1">
    <source>
        <dbReference type="SAM" id="Phobius"/>
    </source>
</evidence>
<dbReference type="HOGENOM" id="CLU_059334_0_0_4"/>
<feature type="transmembrane region" description="Helical" evidence="1">
    <location>
        <begin position="12"/>
        <end position="38"/>
    </location>
</feature>
<evidence type="ECO:0008006" key="4">
    <source>
        <dbReference type="Google" id="ProtNLM"/>
    </source>
</evidence>
<proteinExistence type="predicted"/>
<accession>W0V3S7</accession>
<name>W0V3S7_9BURK</name>
<organism evidence="2 3">
    <name type="scientific">Janthinobacterium agaricidamnosum NBRC 102515 = DSM 9628</name>
    <dbReference type="NCBI Taxonomy" id="1349767"/>
    <lineage>
        <taxon>Bacteria</taxon>
        <taxon>Pseudomonadati</taxon>
        <taxon>Pseudomonadota</taxon>
        <taxon>Betaproteobacteria</taxon>
        <taxon>Burkholderiales</taxon>
        <taxon>Oxalobacteraceae</taxon>
        <taxon>Janthinobacterium</taxon>
    </lineage>
</organism>
<protein>
    <recommendedName>
        <fullName evidence="4">Prepilin-type N-terminal cleavage/methylation domain protein</fullName>
    </recommendedName>
</protein>
<dbReference type="PATRIC" id="fig|1349767.4.peg.4559"/>
<keyword evidence="3" id="KW-1185">Reference proteome</keyword>
<keyword evidence="1" id="KW-0472">Membrane</keyword>